<protein>
    <submittedName>
        <fullName evidence="1">Uncharacterized protein</fullName>
    </submittedName>
</protein>
<evidence type="ECO:0000313" key="1">
    <source>
        <dbReference type="EMBL" id="QDS94697.1"/>
    </source>
</evidence>
<keyword evidence="2" id="KW-1185">Reference proteome</keyword>
<evidence type="ECO:0000313" key="2">
    <source>
        <dbReference type="Proteomes" id="UP000320672"/>
    </source>
</evidence>
<sequence length="50" mass="5707">MVQRLVNGWMSVRHGDSPGENLWAASAVWLSELTETFLDCRYSDVAFFDV</sequence>
<dbReference type="EMBL" id="CP036262">
    <property type="protein sequence ID" value="QDS94697.1"/>
    <property type="molecule type" value="Genomic_DNA"/>
</dbReference>
<name>A0A517MIS2_9BACT</name>
<dbReference type="KEGG" id="rml:FF011L_34770"/>
<organism evidence="1 2">
    <name type="scientific">Roseimaritima multifibrata</name>
    <dbReference type="NCBI Taxonomy" id="1930274"/>
    <lineage>
        <taxon>Bacteria</taxon>
        <taxon>Pseudomonadati</taxon>
        <taxon>Planctomycetota</taxon>
        <taxon>Planctomycetia</taxon>
        <taxon>Pirellulales</taxon>
        <taxon>Pirellulaceae</taxon>
        <taxon>Roseimaritima</taxon>
    </lineage>
</organism>
<proteinExistence type="predicted"/>
<accession>A0A517MIS2</accession>
<dbReference type="AlphaFoldDB" id="A0A517MIS2"/>
<reference evidence="1 2" key="1">
    <citation type="submission" date="2019-02" db="EMBL/GenBank/DDBJ databases">
        <title>Deep-cultivation of Planctomycetes and their phenomic and genomic characterization uncovers novel biology.</title>
        <authorList>
            <person name="Wiegand S."/>
            <person name="Jogler M."/>
            <person name="Boedeker C."/>
            <person name="Pinto D."/>
            <person name="Vollmers J."/>
            <person name="Rivas-Marin E."/>
            <person name="Kohn T."/>
            <person name="Peeters S.H."/>
            <person name="Heuer A."/>
            <person name="Rast P."/>
            <person name="Oberbeckmann S."/>
            <person name="Bunk B."/>
            <person name="Jeske O."/>
            <person name="Meyerdierks A."/>
            <person name="Storesund J.E."/>
            <person name="Kallscheuer N."/>
            <person name="Luecker S."/>
            <person name="Lage O.M."/>
            <person name="Pohl T."/>
            <person name="Merkel B.J."/>
            <person name="Hornburger P."/>
            <person name="Mueller R.-W."/>
            <person name="Bruemmer F."/>
            <person name="Labrenz M."/>
            <person name="Spormann A.M."/>
            <person name="Op den Camp H."/>
            <person name="Overmann J."/>
            <person name="Amann R."/>
            <person name="Jetten M.S.M."/>
            <person name="Mascher T."/>
            <person name="Medema M.H."/>
            <person name="Devos D.P."/>
            <person name="Kaster A.-K."/>
            <person name="Ovreas L."/>
            <person name="Rohde M."/>
            <person name="Galperin M.Y."/>
            <person name="Jogler C."/>
        </authorList>
    </citation>
    <scope>NUCLEOTIDE SEQUENCE [LARGE SCALE GENOMIC DNA]</scope>
    <source>
        <strain evidence="1 2">FF011L</strain>
    </source>
</reference>
<dbReference type="Proteomes" id="UP000320672">
    <property type="component" value="Chromosome"/>
</dbReference>
<gene>
    <name evidence="1" type="ORF">FF011L_34770</name>
</gene>